<keyword evidence="2" id="KW-1185">Reference proteome</keyword>
<proteinExistence type="predicted"/>
<sequence length="103" mass="11858">MRLRTLHKYWFLYNPRMAVKDSIHVLALSRTILPAKRDGSSRIAMRSFIDHPLLVSPILLRLGYISLHCIHSGSLTYPKVMPIAYTNSFLVHLGPIFEFVSYS</sequence>
<accession>A0A8T0GSJ0</accession>
<organism evidence="1 2">
    <name type="scientific">Ceratodon purpureus</name>
    <name type="common">Fire moss</name>
    <name type="synonym">Dicranum purpureum</name>
    <dbReference type="NCBI Taxonomy" id="3225"/>
    <lineage>
        <taxon>Eukaryota</taxon>
        <taxon>Viridiplantae</taxon>
        <taxon>Streptophyta</taxon>
        <taxon>Embryophyta</taxon>
        <taxon>Bryophyta</taxon>
        <taxon>Bryophytina</taxon>
        <taxon>Bryopsida</taxon>
        <taxon>Dicranidae</taxon>
        <taxon>Pseudoditrichales</taxon>
        <taxon>Ditrichaceae</taxon>
        <taxon>Ceratodon</taxon>
    </lineage>
</organism>
<evidence type="ECO:0000313" key="1">
    <source>
        <dbReference type="EMBL" id="KAG0561950.1"/>
    </source>
</evidence>
<evidence type="ECO:0000313" key="2">
    <source>
        <dbReference type="Proteomes" id="UP000822688"/>
    </source>
</evidence>
<dbReference type="AlphaFoldDB" id="A0A8T0GSJ0"/>
<name>A0A8T0GSJ0_CERPU</name>
<gene>
    <name evidence="1" type="ORF">KC19_9G105600</name>
</gene>
<comment type="caution">
    <text evidence="1">The sequence shown here is derived from an EMBL/GenBank/DDBJ whole genome shotgun (WGS) entry which is preliminary data.</text>
</comment>
<dbReference type="Proteomes" id="UP000822688">
    <property type="component" value="Chromosome 9"/>
</dbReference>
<dbReference type="EMBL" id="CM026430">
    <property type="protein sequence ID" value="KAG0561950.1"/>
    <property type="molecule type" value="Genomic_DNA"/>
</dbReference>
<reference evidence="1" key="1">
    <citation type="submission" date="2020-06" db="EMBL/GenBank/DDBJ databases">
        <title>WGS assembly of Ceratodon purpureus strain R40.</title>
        <authorList>
            <person name="Carey S.B."/>
            <person name="Jenkins J."/>
            <person name="Shu S."/>
            <person name="Lovell J.T."/>
            <person name="Sreedasyam A."/>
            <person name="Maumus F."/>
            <person name="Tiley G.P."/>
            <person name="Fernandez-Pozo N."/>
            <person name="Barry K."/>
            <person name="Chen C."/>
            <person name="Wang M."/>
            <person name="Lipzen A."/>
            <person name="Daum C."/>
            <person name="Saski C.A."/>
            <person name="Payton A.C."/>
            <person name="Mcbreen J.C."/>
            <person name="Conrad R.E."/>
            <person name="Kollar L.M."/>
            <person name="Olsson S."/>
            <person name="Huttunen S."/>
            <person name="Landis J.B."/>
            <person name="Wickett N.J."/>
            <person name="Johnson M.G."/>
            <person name="Rensing S.A."/>
            <person name="Grimwood J."/>
            <person name="Schmutz J."/>
            <person name="Mcdaniel S.F."/>
        </authorList>
    </citation>
    <scope>NUCLEOTIDE SEQUENCE</scope>
    <source>
        <strain evidence="1">R40</strain>
    </source>
</reference>
<protein>
    <submittedName>
        <fullName evidence="1">Uncharacterized protein</fullName>
    </submittedName>
</protein>